<dbReference type="Gene3D" id="3.80.10.10">
    <property type="entry name" value="Ribonuclease Inhibitor"/>
    <property type="match status" value="1"/>
</dbReference>
<dbReference type="EMBL" id="JARKIF010000010">
    <property type="protein sequence ID" value="KAJ7629071.1"/>
    <property type="molecule type" value="Genomic_DNA"/>
</dbReference>
<accession>A0AAD7BT79</accession>
<evidence type="ECO:0000313" key="3">
    <source>
        <dbReference type="Proteomes" id="UP001221142"/>
    </source>
</evidence>
<comment type="caution">
    <text evidence="2">The sequence shown here is derived from an EMBL/GenBank/DDBJ whole genome shotgun (WGS) entry which is preliminary data.</text>
</comment>
<proteinExistence type="predicted"/>
<sequence>MPTHLCPQCGFDMVHIPTQGNRARLRARLSDLDSLIAALTAERDALQAQSDAIVYPVLSLPGEITSEIFQSCVDASSELDGGMQRRVVVPEPSQAPLILLQICRQWRGIAVSAPRLWRSLCVMDIVPAAVIHAWLTRAGNLPLHYRLHHSGSGGAPDSLVTDSILYASRWEDVGFRIPLALVPEFNLGHQLFPHLRKFALDAYPPFRSTTIPTASESLAIGLADAPLLREVHLSHIPPAVQLDITWAQLTHLKLHGMDIARCLSIISGCSQLQHLDAATKGTPVPQPLLTLPLLQSLSSTVSQNSILQYLILPRLEKLELHWGGDAPQQYSEVLEALSRRSNFPLKDFAVHSGLTTLELFQSCLHAVPPSVTRLALTWGGSIDMNDMLMLLKTEHLFPRLKQLVMHHNGLVSGDRYQAFVDFLHARAPVLELVDILLIPSRMTGSGWSMPDKLVMDQLQTLSAGGMNIRVKARVPGMQQTHVVYDSI</sequence>
<protein>
    <recommendedName>
        <fullName evidence="4">F-box domain-containing protein</fullName>
    </recommendedName>
</protein>
<feature type="coiled-coil region" evidence="1">
    <location>
        <begin position="22"/>
        <end position="49"/>
    </location>
</feature>
<dbReference type="InterPro" id="IPR032675">
    <property type="entry name" value="LRR_dom_sf"/>
</dbReference>
<dbReference type="SUPFAM" id="SSF52047">
    <property type="entry name" value="RNI-like"/>
    <property type="match status" value="1"/>
</dbReference>
<keyword evidence="3" id="KW-1185">Reference proteome</keyword>
<reference evidence="2" key="1">
    <citation type="submission" date="2023-03" db="EMBL/GenBank/DDBJ databases">
        <title>Massive genome expansion in bonnet fungi (Mycena s.s.) driven by repeated elements and novel gene families across ecological guilds.</title>
        <authorList>
            <consortium name="Lawrence Berkeley National Laboratory"/>
            <person name="Harder C.B."/>
            <person name="Miyauchi S."/>
            <person name="Viragh M."/>
            <person name="Kuo A."/>
            <person name="Thoen E."/>
            <person name="Andreopoulos B."/>
            <person name="Lu D."/>
            <person name="Skrede I."/>
            <person name="Drula E."/>
            <person name="Henrissat B."/>
            <person name="Morin E."/>
            <person name="Kohler A."/>
            <person name="Barry K."/>
            <person name="LaButti K."/>
            <person name="Morin E."/>
            <person name="Salamov A."/>
            <person name="Lipzen A."/>
            <person name="Mereny Z."/>
            <person name="Hegedus B."/>
            <person name="Baldrian P."/>
            <person name="Stursova M."/>
            <person name="Weitz H."/>
            <person name="Taylor A."/>
            <person name="Grigoriev I.V."/>
            <person name="Nagy L.G."/>
            <person name="Martin F."/>
            <person name="Kauserud H."/>
        </authorList>
    </citation>
    <scope>NUCLEOTIDE SEQUENCE</scope>
    <source>
        <strain evidence="2">9284</strain>
    </source>
</reference>
<evidence type="ECO:0000256" key="1">
    <source>
        <dbReference type="SAM" id="Coils"/>
    </source>
</evidence>
<keyword evidence="1" id="KW-0175">Coiled coil</keyword>
<dbReference type="AlphaFoldDB" id="A0AAD7BT79"/>
<dbReference type="Proteomes" id="UP001221142">
    <property type="component" value="Unassembled WGS sequence"/>
</dbReference>
<evidence type="ECO:0000313" key="2">
    <source>
        <dbReference type="EMBL" id="KAJ7629071.1"/>
    </source>
</evidence>
<evidence type="ECO:0008006" key="4">
    <source>
        <dbReference type="Google" id="ProtNLM"/>
    </source>
</evidence>
<organism evidence="2 3">
    <name type="scientific">Roridomyces roridus</name>
    <dbReference type="NCBI Taxonomy" id="1738132"/>
    <lineage>
        <taxon>Eukaryota</taxon>
        <taxon>Fungi</taxon>
        <taxon>Dikarya</taxon>
        <taxon>Basidiomycota</taxon>
        <taxon>Agaricomycotina</taxon>
        <taxon>Agaricomycetes</taxon>
        <taxon>Agaricomycetidae</taxon>
        <taxon>Agaricales</taxon>
        <taxon>Marasmiineae</taxon>
        <taxon>Mycenaceae</taxon>
        <taxon>Roridomyces</taxon>
    </lineage>
</organism>
<gene>
    <name evidence="2" type="ORF">FB45DRAFT_48263</name>
</gene>
<name>A0AAD7BT79_9AGAR</name>